<dbReference type="GO" id="GO:0004190">
    <property type="term" value="F:aspartic-type endopeptidase activity"/>
    <property type="evidence" value="ECO:0007669"/>
    <property type="project" value="UniProtKB-KW"/>
</dbReference>
<sequence length="576" mass="61057">MRRLCWLIWLPLYVLAASSSSDVRLLQTYPQERTKGGLHVPLLRRQSSKLPKRDGESTVIGLGDFGDVTYNVLVKIGGIETPLILDTGSSDLWVISDACTKCASTVPLYPQASLQSTGLDVALYYGDSSTGTHAIGPIGKDVVGLGDLTLQNQYFAAVNDTNTSVGEAGSAGIFGLGFAVNSIIWRKAFEANLSTASQKRTVHKPAVRSLRDIALRFFPRNISFQQARHPVISFIKSHLPRQSVSVIPEVLASFSSIGPFIDRLVAQNALVAPMVTIALQRDAIDIGGNLGVLSIGELPSGVTNESLTWVPVRGYPTTQGGLAAPADSPDELYPVTWEIPLDDVYLDGIKLARSALTPKISLSALLDTGNSIIRGPSDVVHAILTQLGGDGKGNFPCSDAHTLAFEFGGKMFPVDPRDFIQQSYNDSVTTCSPTLAVTDSPQVGSGYLYSWSLGDPFLKSVLSSFYYGNISYPSQDPARIGLMSTVPSDASTALMSAIAVATANGGNFPVTSNSAPSATQTGASTNSLGVAQASSSSTPSTNGVLPRLPSVNMSMAMQVVFLVGFWCAHWNVGGIF</sequence>
<evidence type="ECO:0000313" key="7">
    <source>
        <dbReference type="EMBL" id="KZP26821.1"/>
    </source>
</evidence>
<proteinExistence type="inferred from homology"/>
<dbReference type="InterPro" id="IPR001969">
    <property type="entry name" value="Aspartic_peptidase_AS"/>
</dbReference>
<name>A0A166Q6T9_9AGAM</name>
<reference evidence="7 8" key="1">
    <citation type="journal article" date="2016" name="Mol. Biol. Evol.">
        <title>Comparative Genomics of Early-Diverging Mushroom-Forming Fungi Provides Insights into the Origins of Lignocellulose Decay Capabilities.</title>
        <authorList>
            <person name="Nagy L.G."/>
            <person name="Riley R."/>
            <person name="Tritt A."/>
            <person name="Adam C."/>
            <person name="Daum C."/>
            <person name="Floudas D."/>
            <person name="Sun H."/>
            <person name="Yadav J.S."/>
            <person name="Pangilinan J."/>
            <person name="Larsson K.H."/>
            <person name="Matsuura K."/>
            <person name="Barry K."/>
            <person name="Labutti K."/>
            <person name="Kuo R."/>
            <person name="Ohm R.A."/>
            <person name="Bhattacharya S.S."/>
            <person name="Shirouzu T."/>
            <person name="Yoshinaga Y."/>
            <person name="Martin F.M."/>
            <person name="Grigoriev I.V."/>
            <person name="Hibbett D.S."/>
        </authorList>
    </citation>
    <scope>NUCLEOTIDE SEQUENCE [LARGE SCALE GENOMIC DNA]</scope>
    <source>
        <strain evidence="7 8">CBS 109695</strain>
    </source>
</reference>
<keyword evidence="8" id="KW-1185">Reference proteome</keyword>
<dbReference type="PANTHER" id="PTHR47966">
    <property type="entry name" value="BETA-SITE APP-CLEAVING ENZYME, ISOFORM A-RELATED"/>
    <property type="match status" value="1"/>
</dbReference>
<evidence type="ECO:0000313" key="8">
    <source>
        <dbReference type="Proteomes" id="UP000076532"/>
    </source>
</evidence>
<keyword evidence="2 3" id="KW-0064">Aspartyl protease</keyword>
<dbReference type="Pfam" id="PF00026">
    <property type="entry name" value="Asp"/>
    <property type="match status" value="2"/>
</dbReference>
<feature type="signal peptide" evidence="5">
    <location>
        <begin position="1"/>
        <end position="16"/>
    </location>
</feature>
<evidence type="ECO:0000259" key="6">
    <source>
        <dbReference type="PROSITE" id="PS51767"/>
    </source>
</evidence>
<dbReference type="Proteomes" id="UP000076532">
    <property type="component" value="Unassembled WGS sequence"/>
</dbReference>
<keyword evidence="5" id="KW-0732">Signal</keyword>
<dbReference type="InterPro" id="IPR033121">
    <property type="entry name" value="PEPTIDASE_A1"/>
</dbReference>
<dbReference type="Gene3D" id="2.40.70.10">
    <property type="entry name" value="Acid Proteases"/>
    <property type="match status" value="2"/>
</dbReference>
<evidence type="ECO:0000256" key="4">
    <source>
        <dbReference type="SAM" id="MobiDB-lite"/>
    </source>
</evidence>
<dbReference type="EMBL" id="KV417512">
    <property type="protein sequence ID" value="KZP26821.1"/>
    <property type="molecule type" value="Genomic_DNA"/>
</dbReference>
<keyword evidence="3" id="KW-0378">Hydrolase</keyword>
<gene>
    <name evidence="7" type="ORF">FIBSPDRAFT_781606</name>
</gene>
<dbReference type="OrthoDB" id="3089at2759"/>
<dbReference type="PRINTS" id="PR00792">
    <property type="entry name" value="PEPSIN"/>
</dbReference>
<dbReference type="CDD" id="cd05471">
    <property type="entry name" value="pepsin_like"/>
    <property type="match status" value="1"/>
</dbReference>
<dbReference type="AlphaFoldDB" id="A0A166Q6T9"/>
<feature type="region of interest" description="Disordered" evidence="4">
    <location>
        <begin position="510"/>
        <end position="542"/>
    </location>
</feature>
<protein>
    <submittedName>
        <fullName evidence="7">Acid protease</fullName>
    </submittedName>
</protein>
<organism evidence="7 8">
    <name type="scientific">Athelia psychrophila</name>
    <dbReference type="NCBI Taxonomy" id="1759441"/>
    <lineage>
        <taxon>Eukaryota</taxon>
        <taxon>Fungi</taxon>
        <taxon>Dikarya</taxon>
        <taxon>Basidiomycota</taxon>
        <taxon>Agaricomycotina</taxon>
        <taxon>Agaricomycetes</taxon>
        <taxon>Agaricomycetidae</taxon>
        <taxon>Atheliales</taxon>
        <taxon>Atheliaceae</taxon>
        <taxon>Athelia</taxon>
    </lineage>
</organism>
<accession>A0A166Q6T9</accession>
<dbReference type="PROSITE" id="PS00141">
    <property type="entry name" value="ASP_PROTEASE"/>
    <property type="match status" value="1"/>
</dbReference>
<dbReference type="InterPro" id="IPR001461">
    <property type="entry name" value="Aspartic_peptidase_A1"/>
</dbReference>
<evidence type="ECO:0000256" key="2">
    <source>
        <dbReference type="ARBA" id="ARBA00022750"/>
    </source>
</evidence>
<keyword evidence="3 7" id="KW-0645">Protease</keyword>
<dbReference type="InterPro" id="IPR021109">
    <property type="entry name" value="Peptidase_aspartic_dom_sf"/>
</dbReference>
<dbReference type="PROSITE" id="PS51767">
    <property type="entry name" value="PEPTIDASE_A1"/>
    <property type="match status" value="1"/>
</dbReference>
<evidence type="ECO:0000256" key="3">
    <source>
        <dbReference type="RuleBase" id="RU000454"/>
    </source>
</evidence>
<dbReference type="InterPro" id="IPR034164">
    <property type="entry name" value="Pepsin-like_dom"/>
</dbReference>
<dbReference type="SUPFAM" id="SSF50630">
    <property type="entry name" value="Acid proteases"/>
    <property type="match status" value="1"/>
</dbReference>
<feature type="domain" description="Peptidase A1" evidence="6">
    <location>
        <begin position="70"/>
        <end position="483"/>
    </location>
</feature>
<dbReference type="PANTHER" id="PTHR47966:SF51">
    <property type="entry name" value="BETA-SITE APP-CLEAVING ENZYME, ISOFORM A-RELATED"/>
    <property type="match status" value="1"/>
</dbReference>
<evidence type="ECO:0000256" key="5">
    <source>
        <dbReference type="SAM" id="SignalP"/>
    </source>
</evidence>
<dbReference type="GO" id="GO:0006508">
    <property type="term" value="P:proteolysis"/>
    <property type="evidence" value="ECO:0007669"/>
    <property type="project" value="UniProtKB-KW"/>
</dbReference>
<dbReference type="STRING" id="436010.A0A166Q6T9"/>
<evidence type="ECO:0000256" key="1">
    <source>
        <dbReference type="ARBA" id="ARBA00007447"/>
    </source>
</evidence>
<comment type="similarity">
    <text evidence="1 3">Belongs to the peptidase A1 family.</text>
</comment>
<feature type="chain" id="PRO_5007878562" evidence="5">
    <location>
        <begin position="17"/>
        <end position="576"/>
    </location>
</feature>